<feature type="transmembrane region" description="Helical" evidence="2">
    <location>
        <begin position="6"/>
        <end position="27"/>
    </location>
</feature>
<accession>A0A934R6S1</accession>
<dbReference type="EMBL" id="JAENII010000003">
    <property type="protein sequence ID" value="MBK1826319.1"/>
    <property type="molecule type" value="Genomic_DNA"/>
</dbReference>
<name>A0A934R6S1_9BACT</name>
<gene>
    <name evidence="3" type="ORF">JIN81_04770</name>
</gene>
<reference evidence="3" key="1">
    <citation type="submission" date="2021-01" db="EMBL/GenBank/DDBJ databases">
        <title>Modified the classification status of verrucomicrobia.</title>
        <authorList>
            <person name="Feng X."/>
        </authorList>
    </citation>
    <scope>NUCLEOTIDE SEQUENCE</scope>
    <source>
        <strain evidence="3">KCTC 22201</strain>
    </source>
</reference>
<evidence type="ECO:0000313" key="3">
    <source>
        <dbReference type="EMBL" id="MBK1826319.1"/>
    </source>
</evidence>
<evidence type="ECO:0000256" key="1">
    <source>
        <dbReference type="SAM" id="MobiDB-lite"/>
    </source>
</evidence>
<dbReference type="Proteomes" id="UP000658278">
    <property type="component" value="Unassembled WGS sequence"/>
</dbReference>
<feature type="region of interest" description="Disordered" evidence="1">
    <location>
        <begin position="39"/>
        <end position="66"/>
    </location>
</feature>
<keyword evidence="2" id="KW-1133">Transmembrane helix</keyword>
<evidence type="ECO:0000256" key="2">
    <source>
        <dbReference type="SAM" id="Phobius"/>
    </source>
</evidence>
<organism evidence="3 4">
    <name type="scientific">Haloferula rosea</name>
    <dbReference type="NCBI Taxonomy" id="490093"/>
    <lineage>
        <taxon>Bacteria</taxon>
        <taxon>Pseudomonadati</taxon>
        <taxon>Verrucomicrobiota</taxon>
        <taxon>Verrucomicrobiia</taxon>
        <taxon>Verrucomicrobiales</taxon>
        <taxon>Verrucomicrobiaceae</taxon>
        <taxon>Haloferula</taxon>
    </lineage>
</organism>
<proteinExistence type="predicted"/>
<protein>
    <submittedName>
        <fullName evidence="3">Uncharacterized protein</fullName>
    </submittedName>
</protein>
<evidence type="ECO:0000313" key="4">
    <source>
        <dbReference type="Proteomes" id="UP000658278"/>
    </source>
</evidence>
<keyword evidence="2" id="KW-0472">Membrane</keyword>
<dbReference type="RefSeq" id="WP_200277155.1">
    <property type="nucleotide sequence ID" value="NZ_JAENII010000003.1"/>
</dbReference>
<keyword evidence="2" id="KW-0812">Transmembrane</keyword>
<sequence length="121" mass="13919">MDPVLLPTTLWVLLSVVAVLQLLLLIGQLRQGRRLKRLERKASTRAGEPELGPRAAQEALEERKTDVKEKKQLFQEFLEEDPSRKELPKKEQFAEFRKWRSATGLNWVSISETGHSARENA</sequence>
<dbReference type="AlphaFoldDB" id="A0A934R6S1"/>
<keyword evidence="4" id="KW-1185">Reference proteome</keyword>
<comment type="caution">
    <text evidence="3">The sequence shown here is derived from an EMBL/GenBank/DDBJ whole genome shotgun (WGS) entry which is preliminary data.</text>
</comment>